<proteinExistence type="predicted"/>
<reference evidence="2 3" key="1">
    <citation type="submission" date="2019-05" db="EMBL/GenBank/DDBJ databases">
        <title>Another draft genome of Portunus trituberculatus and its Hox gene families provides insights of decapod evolution.</title>
        <authorList>
            <person name="Jeong J.-H."/>
            <person name="Song I."/>
            <person name="Kim S."/>
            <person name="Choi T."/>
            <person name="Kim D."/>
            <person name="Ryu S."/>
            <person name="Kim W."/>
        </authorList>
    </citation>
    <scope>NUCLEOTIDE SEQUENCE [LARGE SCALE GENOMIC DNA]</scope>
    <source>
        <tissue evidence="2">Muscle</tissue>
    </source>
</reference>
<feature type="compositionally biased region" description="Gly residues" evidence="1">
    <location>
        <begin position="16"/>
        <end position="34"/>
    </location>
</feature>
<gene>
    <name evidence="2" type="ORF">E2C01_048380</name>
</gene>
<feature type="region of interest" description="Disordered" evidence="1">
    <location>
        <begin position="1"/>
        <end position="64"/>
    </location>
</feature>
<evidence type="ECO:0000313" key="2">
    <source>
        <dbReference type="EMBL" id="MPC54463.1"/>
    </source>
</evidence>
<dbReference type="Proteomes" id="UP000324222">
    <property type="component" value="Unassembled WGS sequence"/>
</dbReference>
<comment type="caution">
    <text evidence="2">The sequence shown here is derived from an EMBL/GenBank/DDBJ whole genome shotgun (WGS) entry which is preliminary data.</text>
</comment>
<sequence>MRPAGQGGTQSTNGRSNGGGSSEGGGGGGGGGGRKALSPLFLMMGGERGKNGGAGRVRRPGRGSWATQGYQMTLIATVAEIGRQDGV</sequence>
<evidence type="ECO:0000313" key="3">
    <source>
        <dbReference type="Proteomes" id="UP000324222"/>
    </source>
</evidence>
<accession>A0A5B7GB00</accession>
<dbReference type="AlphaFoldDB" id="A0A5B7GB00"/>
<evidence type="ECO:0000256" key="1">
    <source>
        <dbReference type="SAM" id="MobiDB-lite"/>
    </source>
</evidence>
<organism evidence="2 3">
    <name type="scientific">Portunus trituberculatus</name>
    <name type="common">Swimming crab</name>
    <name type="synonym">Neptunus trituberculatus</name>
    <dbReference type="NCBI Taxonomy" id="210409"/>
    <lineage>
        <taxon>Eukaryota</taxon>
        <taxon>Metazoa</taxon>
        <taxon>Ecdysozoa</taxon>
        <taxon>Arthropoda</taxon>
        <taxon>Crustacea</taxon>
        <taxon>Multicrustacea</taxon>
        <taxon>Malacostraca</taxon>
        <taxon>Eumalacostraca</taxon>
        <taxon>Eucarida</taxon>
        <taxon>Decapoda</taxon>
        <taxon>Pleocyemata</taxon>
        <taxon>Brachyura</taxon>
        <taxon>Eubrachyura</taxon>
        <taxon>Portunoidea</taxon>
        <taxon>Portunidae</taxon>
        <taxon>Portuninae</taxon>
        <taxon>Portunus</taxon>
    </lineage>
</organism>
<protein>
    <submittedName>
        <fullName evidence="2">Uncharacterized protein</fullName>
    </submittedName>
</protein>
<dbReference type="EMBL" id="VSRR010012375">
    <property type="protein sequence ID" value="MPC54463.1"/>
    <property type="molecule type" value="Genomic_DNA"/>
</dbReference>
<name>A0A5B7GB00_PORTR</name>
<keyword evidence="3" id="KW-1185">Reference proteome</keyword>